<evidence type="ECO:0000256" key="1">
    <source>
        <dbReference type="ARBA" id="ARBA00004251"/>
    </source>
</evidence>
<organism evidence="11 12">
    <name type="scientific">Acanthocheilonema viteae</name>
    <name type="common">Filarial nematode worm</name>
    <name type="synonym">Dipetalonema viteae</name>
    <dbReference type="NCBI Taxonomy" id="6277"/>
    <lineage>
        <taxon>Eukaryota</taxon>
        <taxon>Metazoa</taxon>
        <taxon>Ecdysozoa</taxon>
        <taxon>Nematoda</taxon>
        <taxon>Chromadorea</taxon>
        <taxon>Rhabditida</taxon>
        <taxon>Spirurina</taxon>
        <taxon>Spiruromorpha</taxon>
        <taxon>Filarioidea</taxon>
        <taxon>Onchocercidae</taxon>
        <taxon>Acanthocheilonema</taxon>
    </lineage>
</organism>
<keyword evidence="7" id="KW-0653">Protein transport</keyword>
<feature type="transmembrane region" description="Helical" evidence="10">
    <location>
        <begin position="236"/>
        <end position="257"/>
    </location>
</feature>
<dbReference type="PANTHER" id="PTHR14995">
    <property type="entry name" value="AMNIONLESS"/>
    <property type="match status" value="1"/>
</dbReference>
<evidence type="ECO:0000256" key="6">
    <source>
        <dbReference type="ARBA" id="ARBA00022729"/>
    </source>
</evidence>
<keyword evidence="4" id="KW-1003">Cell membrane</keyword>
<keyword evidence="5 10" id="KW-0812">Transmembrane</keyword>
<evidence type="ECO:0000256" key="7">
    <source>
        <dbReference type="ARBA" id="ARBA00022927"/>
    </source>
</evidence>
<dbReference type="InterPro" id="IPR026112">
    <property type="entry name" value="AMN"/>
</dbReference>
<sequence>MSISCYLKQKILRKVSNFSIGEIINNDSFLQSVEGQLQFDLATKLKSVRRINGIDYQWPKFKNIVTITGFHSDEWSAGQFNSNLETEKLALICSYQQCQPIAQKCSRVFRPIGHCCEICGSMLRFRATSFNFNKFRKQIENYEQRNRIIMEYDLDISSLRIDHNESLPQYQQFTIEIVVLAREGAKRPFDQQIYYAVLKDLAEFVQNNFGILHSMTMTEIEEIISVDFYSFIKDDLLLTLILLFTIGAFSFGVILTVRRKFNFANLRRAANQNSVYEAVHWRVSKTGDELELLRNDEPTLNTVTNDIQNHSMKSTLECSSTFENIAFDEEIADDINEK</sequence>
<keyword evidence="9 10" id="KW-0472">Membrane</keyword>
<dbReference type="EMBL" id="UPTC01001159">
    <property type="protein sequence ID" value="VBB31251.1"/>
    <property type="molecule type" value="Genomic_DNA"/>
</dbReference>
<evidence type="ECO:0000256" key="4">
    <source>
        <dbReference type="ARBA" id="ARBA00022475"/>
    </source>
</evidence>
<accession>A0A498SHD4</accession>
<evidence type="ECO:0000256" key="9">
    <source>
        <dbReference type="ARBA" id="ARBA00023136"/>
    </source>
</evidence>
<evidence type="ECO:0000313" key="12">
    <source>
        <dbReference type="Proteomes" id="UP000276991"/>
    </source>
</evidence>
<proteinExistence type="predicted"/>
<keyword evidence="12" id="KW-1185">Reference proteome</keyword>
<protein>
    <recommendedName>
        <fullName evidence="2">Protein amnionless</fullName>
    </recommendedName>
</protein>
<dbReference type="GO" id="GO:0030139">
    <property type="term" value="C:endocytic vesicle"/>
    <property type="evidence" value="ECO:0007669"/>
    <property type="project" value="TreeGrafter"/>
</dbReference>
<keyword evidence="6" id="KW-0732">Signal</keyword>
<dbReference type="Pfam" id="PF14828">
    <property type="entry name" value="Amnionless"/>
    <property type="match status" value="1"/>
</dbReference>
<evidence type="ECO:0000256" key="5">
    <source>
        <dbReference type="ARBA" id="ARBA00022692"/>
    </source>
</evidence>
<evidence type="ECO:0000256" key="3">
    <source>
        <dbReference type="ARBA" id="ARBA00022448"/>
    </source>
</evidence>
<evidence type="ECO:0000256" key="2">
    <source>
        <dbReference type="ARBA" id="ARBA00021200"/>
    </source>
</evidence>
<keyword evidence="8 10" id="KW-1133">Transmembrane helix</keyword>
<dbReference type="GO" id="GO:0015031">
    <property type="term" value="P:protein transport"/>
    <property type="evidence" value="ECO:0007669"/>
    <property type="project" value="UniProtKB-KW"/>
</dbReference>
<evidence type="ECO:0000256" key="8">
    <source>
        <dbReference type="ARBA" id="ARBA00022989"/>
    </source>
</evidence>
<gene>
    <name evidence="11" type="ORF">NAV_LOCUS6042</name>
</gene>
<evidence type="ECO:0000256" key="10">
    <source>
        <dbReference type="SAM" id="Phobius"/>
    </source>
</evidence>
<dbReference type="AlphaFoldDB" id="A0A498SHD4"/>
<dbReference type="PANTHER" id="PTHR14995:SF2">
    <property type="entry name" value="PROTEIN AMNIONLESS"/>
    <property type="match status" value="1"/>
</dbReference>
<name>A0A498SHD4_ACAVI</name>
<dbReference type="Proteomes" id="UP000276991">
    <property type="component" value="Unassembled WGS sequence"/>
</dbReference>
<keyword evidence="3" id="KW-0813">Transport</keyword>
<reference evidence="11 12" key="1">
    <citation type="submission" date="2018-08" db="EMBL/GenBank/DDBJ databases">
        <authorList>
            <person name="Laetsch R D."/>
            <person name="Stevens L."/>
            <person name="Kumar S."/>
            <person name="Blaxter L. M."/>
        </authorList>
    </citation>
    <scope>NUCLEOTIDE SEQUENCE [LARGE SCALE GENOMIC DNA]</scope>
</reference>
<dbReference type="OrthoDB" id="5872647at2759"/>
<dbReference type="GO" id="GO:0006898">
    <property type="term" value="P:receptor-mediated endocytosis"/>
    <property type="evidence" value="ECO:0007669"/>
    <property type="project" value="TreeGrafter"/>
</dbReference>
<dbReference type="STRING" id="6277.A0A498SHD4"/>
<comment type="subcellular location">
    <subcellularLocation>
        <location evidence="1">Cell membrane</location>
        <topology evidence="1">Single-pass type I membrane protein</topology>
    </subcellularLocation>
</comment>
<dbReference type="GO" id="GO:0016324">
    <property type="term" value="C:apical plasma membrane"/>
    <property type="evidence" value="ECO:0007669"/>
    <property type="project" value="TreeGrafter"/>
</dbReference>
<evidence type="ECO:0000313" key="11">
    <source>
        <dbReference type="EMBL" id="VBB31251.1"/>
    </source>
</evidence>